<keyword evidence="3" id="KW-1185">Reference proteome</keyword>
<dbReference type="EMBL" id="CAICTM010000517">
    <property type="protein sequence ID" value="CAB9512093.1"/>
    <property type="molecule type" value="Genomic_DNA"/>
</dbReference>
<feature type="signal peptide" evidence="1">
    <location>
        <begin position="1"/>
        <end position="31"/>
    </location>
</feature>
<organism evidence="2 3">
    <name type="scientific">Seminavis robusta</name>
    <dbReference type="NCBI Taxonomy" id="568900"/>
    <lineage>
        <taxon>Eukaryota</taxon>
        <taxon>Sar</taxon>
        <taxon>Stramenopiles</taxon>
        <taxon>Ochrophyta</taxon>
        <taxon>Bacillariophyta</taxon>
        <taxon>Bacillariophyceae</taxon>
        <taxon>Bacillariophycidae</taxon>
        <taxon>Naviculales</taxon>
        <taxon>Naviculaceae</taxon>
        <taxon>Seminavis</taxon>
    </lineage>
</organism>
<reference evidence="2" key="1">
    <citation type="submission" date="2020-06" db="EMBL/GenBank/DDBJ databases">
        <authorList>
            <consortium name="Plant Systems Biology data submission"/>
        </authorList>
    </citation>
    <scope>NUCLEOTIDE SEQUENCE</scope>
    <source>
        <strain evidence="2">D6</strain>
    </source>
</reference>
<comment type="caution">
    <text evidence="2">The sequence shown here is derived from an EMBL/GenBank/DDBJ whole genome shotgun (WGS) entry which is preliminary data.</text>
</comment>
<dbReference type="OrthoDB" id="49405at2759"/>
<sequence>MMRHALLVIQVSPWLALVLLILSGLMARAESKVMDASDLAVGDWRVRIRCAKGFYDNLLFPDQVVGIGTSHEDGSLDKNKDYRKLMRIANFPSLLSPRQRKYDCQLSVFSNGTFVLRPEHTVCNRMSLRGRWQVDANPYCITDRFYDQLNLESCPRDLVAVRTKPARMTTRFSPTKRLVAWIQQHRINNKHNENNSNNNSNNNLQKFQRMSFQIKCRVAGRYANPLIRPTGKPTKVNVRLTHGTLLLTQQEHAASKTGAHTTKHAIGASFMGRRFVQRRAFRSLIQEE</sequence>
<keyword evidence="1" id="KW-0732">Signal</keyword>
<dbReference type="AlphaFoldDB" id="A0A9N8HEJ2"/>
<dbReference type="Proteomes" id="UP001153069">
    <property type="component" value="Unassembled WGS sequence"/>
</dbReference>
<feature type="chain" id="PRO_5040241462" evidence="1">
    <location>
        <begin position="32"/>
        <end position="288"/>
    </location>
</feature>
<proteinExistence type="predicted"/>
<gene>
    <name evidence="2" type="ORF">SEMRO_518_G158800.1</name>
</gene>
<evidence type="ECO:0000256" key="1">
    <source>
        <dbReference type="SAM" id="SignalP"/>
    </source>
</evidence>
<evidence type="ECO:0000313" key="2">
    <source>
        <dbReference type="EMBL" id="CAB9512093.1"/>
    </source>
</evidence>
<evidence type="ECO:0000313" key="3">
    <source>
        <dbReference type="Proteomes" id="UP001153069"/>
    </source>
</evidence>
<accession>A0A9N8HEJ2</accession>
<protein>
    <submittedName>
        <fullName evidence="2">Uncharacterized protein</fullName>
    </submittedName>
</protein>
<name>A0A9N8HEJ2_9STRA</name>